<sequence>MMDSLSETDRHSVRSFNPRPERSDSVSIL</sequence>
<dbReference type="WBParaSite" id="NBR_0000411101-mRNA-1">
    <property type="protein sequence ID" value="NBR_0000411101-mRNA-1"/>
    <property type="gene ID" value="NBR_0000411101"/>
</dbReference>
<evidence type="ECO:0000256" key="1">
    <source>
        <dbReference type="SAM" id="MobiDB-lite"/>
    </source>
</evidence>
<gene>
    <name evidence="2" type="ORF">NBR_LOCUS4112</name>
</gene>
<dbReference type="AlphaFoldDB" id="A0A0N4XNK9"/>
<dbReference type="EMBL" id="UYSL01007102">
    <property type="protein sequence ID" value="VDL67701.1"/>
    <property type="molecule type" value="Genomic_DNA"/>
</dbReference>
<organism evidence="4">
    <name type="scientific">Nippostrongylus brasiliensis</name>
    <name type="common">Rat hookworm</name>
    <dbReference type="NCBI Taxonomy" id="27835"/>
    <lineage>
        <taxon>Eukaryota</taxon>
        <taxon>Metazoa</taxon>
        <taxon>Ecdysozoa</taxon>
        <taxon>Nematoda</taxon>
        <taxon>Chromadorea</taxon>
        <taxon>Rhabditida</taxon>
        <taxon>Rhabditina</taxon>
        <taxon>Rhabditomorpha</taxon>
        <taxon>Strongyloidea</taxon>
        <taxon>Heligmosomidae</taxon>
        <taxon>Nippostrongylus</taxon>
    </lineage>
</organism>
<evidence type="ECO:0000313" key="2">
    <source>
        <dbReference type="EMBL" id="VDL67701.1"/>
    </source>
</evidence>
<feature type="region of interest" description="Disordered" evidence="1">
    <location>
        <begin position="1"/>
        <end position="29"/>
    </location>
</feature>
<name>A0A0N4XNK9_NIPBR</name>
<protein>
    <submittedName>
        <fullName evidence="2 4">Uncharacterized protein</fullName>
    </submittedName>
</protein>
<evidence type="ECO:0000313" key="3">
    <source>
        <dbReference type="Proteomes" id="UP000271162"/>
    </source>
</evidence>
<reference evidence="2 3" key="2">
    <citation type="submission" date="2018-11" db="EMBL/GenBank/DDBJ databases">
        <authorList>
            <consortium name="Pathogen Informatics"/>
        </authorList>
    </citation>
    <scope>NUCLEOTIDE SEQUENCE [LARGE SCALE GENOMIC DNA]</scope>
</reference>
<feature type="compositionally biased region" description="Basic and acidic residues" evidence="1">
    <location>
        <begin position="19"/>
        <end position="29"/>
    </location>
</feature>
<accession>A0A0N4XNK9</accession>
<reference evidence="4" key="1">
    <citation type="submission" date="2017-02" db="UniProtKB">
        <authorList>
            <consortium name="WormBaseParasite"/>
        </authorList>
    </citation>
    <scope>IDENTIFICATION</scope>
</reference>
<evidence type="ECO:0000313" key="4">
    <source>
        <dbReference type="WBParaSite" id="NBR_0000411101-mRNA-1"/>
    </source>
</evidence>
<dbReference type="Proteomes" id="UP000271162">
    <property type="component" value="Unassembled WGS sequence"/>
</dbReference>
<proteinExistence type="predicted"/>
<keyword evidence="3" id="KW-1185">Reference proteome</keyword>